<organism evidence="3 4">
    <name type="scientific">Lentzea rhizosphaerae</name>
    <dbReference type="NCBI Taxonomy" id="2041025"/>
    <lineage>
        <taxon>Bacteria</taxon>
        <taxon>Bacillati</taxon>
        <taxon>Actinomycetota</taxon>
        <taxon>Actinomycetes</taxon>
        <taxon>Pseudonocardiales</taxon>
        <taxon>Pseudonocardiaceae</taxon>
        <taxon>Lentzea</taxon>
    </lineage>
</organism>
<dbReference type="EMBL" id="JBHRZI010000044">
    <property type="protein sequence ID" value="MFC3897924.1"/>
    <property type="molecule type" value="Genomic_DNA"/>
</dbReference>
<evidence type="ECO:0000313" key="3">
    <source>
        <dbReference type="EMBL" id="MFC3897924.1"/>
    </source>
</evidence>
<accession>A0ABV8C7E1</accession>
<evidence type="ECO:0000256" key="1">
    <source>
        <dbReference type="ARBA" id="ARBA00022801"/>
    </source>
</evidence>
<dbReference type="InterPro" id="IPR029058">
    <property type="entry name" value="AB_hydrolase_fold"/>
</dbReference>
<keyword evidence="4" id="KW-1185">Reference proteome</keyword>
<dbReference type="InterPro" id="IPR013094">
    <property type="entry name" value="AB_hydrolase_3"/>
</dbReference>
<comment type="caution">
    <text evidence="3">The sequence shown here is derived from an EMBL/GenBank/DDBJ whole genome shotgun (WGS) entry which is preliminary data.</text>
</comment>
<dbReference type="SUPFAM" id="SSF53474">
    <property type="entry name" value="alpha/beta-Hydrolases"/>
    <property type="match status" value="1"/>
</dbReference>
<dbReference type="Proteomes" id="UP001595690">
    <property type="component" value="Unassembled WGS sequence"/>
</dbReference>
<dbReference type="InterPro" id="IPR050300">
    <property type="entry name" value="GDXG_lipolytic_enzyme"/>
</dbReference>
<name>A0ABV8C7E1_9PSEU</name>
<evidence type="ECO:0000259" key="2">
    <source>
        <dbReference type="Pfam" id="PF07859"/>
    </source>
</evidence>
<sequence length="314" mass="33979">MSYAIDPELLPWLDMLPGVVLEDYDALLTARAGQAQLSDVMPSYEPANPIDVRDTTVPGPSDAPDVPVRIYTPANLEAPVPGLVYIHGGGFVLGDLDMFHAHVLRLADELGIVIVSVDYRLAPEHPFPAPVEDCYAALKWVAAKAEELGIDPARIGVGGESAGGGLTAGTVLLARDRGGPELCFQYLGIPELDDRLDTESMRDYVDTPLWNRPNAIFSWASYLGAEPGDVSPYAAPARATDLAGLPPAFVTTCQYDPLRDEGIEYARRLAHAGVPTELRHYPATFHGSSFIESAAITRRMFADEVEALRRGLRV</sequence>
<dbReference type="RefSeq" id="WP_382379421.1">
    <property type="nucleotide sequence ID" value="NZ_JBHRZI010000044.1"/>
</dbReference>
<feature type="domain" description="Alpha/beta hydrolase fold-3" evidence="2">
    <location>
        <begin position="83"/>
        <end position="287"/>
    </location>
</feature>
<reference evidence="4" key="1">
    <citation type="journal article" date="2019" name="Int. J. Syst. Evol. Microbiol.">
        <title>The Global Catalogue of Microorganisms (GCM) 10K type strain sequencing project: providing services to taxonomists for standard genome sequencing and annotation.</title>
        <authorList>
            <consortium name="The Broad Institute Genomics Platform"/>
            <consortium name="The Broad Institute Genome Sequencing Center for Infectious Disease"/>
            <person name="Wu L."/>
            <person name="Ma J."/>
        </authorList>
    </citation>
    <scope>NUCLEOTIDE SEQUENCE [LARGE SCALE GENOMIC DNA]</scope>
    <source>
        <strain evidence="4">CGMCC 4.7405</strain>
    </source>
</reference>
<dbReference type="Gene3D" id="3.40.50.1820">
    <property type="entry name" value="alpha/beta hydrolase"/>
    <property type="match status" value="1"/>
</dbReference>
<dbReference type="Pfam" id="PF07859">
    <property type="entry name" value="Abhydrolase_3"/>
    <property type="match status" value="1"/>
</dbReference>
<protein>
    <submittedName>
        <fullName evidence="3">Alpha/beta hydrolase</fullName>
    </submittedName>
</protein>
<evidence type="ECO:0000313" key="4">
    <source>
        <dbReference type="Proteomes" id="UP001595690"/>
    </source>
</evidence>
<dbReference type="GO" id="GO:0016787">
    <property type="term" value="F:hydrolase activity"/>
    <property type="evidence" value="ECO:0007669"/>
    <property type="project" value="UniProtKB-KW"/>
</dbReference>
<dbReference type="PANTHER" id="PTHR48081:SF8">
    <property type="entry name" value="ALPHA_BETA HYDROLASE FOLD-3 DOMAIN-CONTAINING PROTEIN-RELATED"/>
    <property type="match status" value="1"/>
</dbReference>
<gene>
    <name evidence="3" type="ORF">ACFOWZ_41210</name>
</gene>
<proteinExistence type="predicted"/>
<dbReference type="PANTHER" id="PTHR48081">
    <property type="entry name" value="AB HYDROLASE SUPERFAMILY PROTEIN C4A8.06C"/>
    <property type="match status" value="1"/>
</dbReference>
<keyword evidence="1 3" id="KW-0378">Hydrolase</keyword>